<dbReference type="EMBL" id="HBEV01008272">
    <property type="protein sequence ID" value="CAD8588149.1"/>
    <property type="molecule type" value="Transcribed_RNA"/>
</dbReference>
<dbReference type="InterPro" id="IPR009060">
    <property type="entry name" value="UBA-like_sf"/>
</dbReference>
<dbReference type="PROSITE" id="PS50030">
    <property type="entry name" value="UBA"/>
    <property type="match status" value="2"/>
</dbReference>
<feature type="region of interest" description="Disordered" evidence="1">
    <location>
        <begin position="1"/>
        <end position="21"/>
    </location>
</feature>
<evidence type="ECO:0000259" key="2">
    <source>
        <dbReference type="PROSITE" id="PS50030"/>
    </source>
</evidence>
<reference evidence="3" key="1">
    <citation type="submission" date="2021-01" db="EMBL/GenBank/DDBJ databases">
        <authorList>
            <person name="Corre E."/>
            <person name="Pelletier E."/>
            <person name="Niang G."/>
            <person name="Scheremetjew M."/>
            <person name="Finn R."/>
            <person name="Kale V."/>
            <person name="Holt S."/>
            <person name="Cochrane G."/>
            <person name="Meng A."/>
            <person name="Brown T."/>
            <person name="Cohen L."/>
        </authorList>
    </citation>
    <scope>NUCLEOTIDE SEQUENCE</scope>
    <source>
        <strain evidence="3">CCMP494</strain>
    </source>
</reference>
<dbReference type="Gene3D" id="1.10.8.10">
    <property type="entry name" value="DNA helicase RuvA subunit, C-terminal domain"/>
    <property type="match status" value="1"/>
</dbReference>
<dbReference type="AlphaFoldDB" id="A0A7S0KPC6"/>
<feature type="region of interest" description="Disordered" evidence="1">
    <location>
        <begin position="173"/>
        <end position="240"/>
    </location>
</feature>
<dbReference type="SUPFAM" id="SSF46934">
    <property type="entry name" value="UBA-like"/>
    <property type="match status" value="1"/>
</dbReference>
<organism evidence="3">
    <name type="scientific">Micromonas pusilla</name>
    <name type="common">Picoplanktonic green alga</name>
    <name type="synonym">Chromulina pusilla</name>
    <dbReference type="NCBI Taxonomy" id="38833"/>
    <lineage>
        <taxon>Eukaryota</taxon>
        <taxon>Viridiplantae</taxon>
        <taxon>Chlorophyta</taxon>
        <taxon>Mamiellophyceae</taxon>
        <taxon>Mamiellales</taxon>
        <taxon>Mamiellaceae</taxon>
        <taxon>Micromonas</taxon>
    </lineage>
</organism>
<sequence length="342" mass="34661">MASSQGDANEHNAGGMSTAGVFPPGVERAAASPILGDVGPVTHQRRACVRAMLRRAAKEHVERLRDMGFDEWRCRLAVMRFGDDADGASMWLINHGEGDSVDGQTEEDARDAQLEGASNLDIDRDLANLREVYHLGFDVHSVDEAVATCKGDLHLAVASLFQQQTFGVSGVGFSPGASHQHQHRTHATQSANAPTYGGNGRKYHHDAGPATPPERVPGSRHSSWGGDLSESGTGSDADLDPFAAAAAAGGGGSLFGGGGSGRSESRFFNTASAAGDDGGKAASGEASGSFGAGAAGLFGGGSLFGGGGLFGDLAGNGGGGGGGETWNRIAAANGNGEANGWR</sequence>
<gene>
    <name evidence="3" type="ORF">MSP1404_LOCUS6334</name>
</gene>
<evidence type="ECO:0000256" key="1">
    <source>
        <dbReference type="SAM" id="MobiDB-lite"/>
    </source>
</evidence>
<feature type="domain" description="UBA" evidence="2">
    <location>
        <begin position="55"/>
        <end position="95"/>
    </location>
</feature>
<dbReference type="InterPro" id="IPR015940">
    <property type="entry name" value="UBA"/>
</dbReference>
<proteinExistence type="predicted"/>
<name>A0A7S0KPC6_MICPS</name>
<feature type="domain" description="UBA" evidence="2">
    <location>
        <begin position="121"/>
        <end position="163"/>
    </location>
</feature>
<accession>A0A7S0KPC6</accession>
<evidence type="ECO:0000313" key="3">
    <source>
        <dbReference type="EMBL" id="CAD8588149.1"/>
    </source>
</evidence>
<protein>
    <recommendedName>
        <fullName evidence="2">UBA domain-containing protein</fullName>
    </recommendedName>
</protein>